<evidence type="ECO:0000313" key="3">
    <source>
        <dbReference type="Proteomes" id="UP000602532"/>
    </source>
</evidence>
<reference evidence="2 3" key="1">
    <citation type="submission" date="2020-08" db="EMBL/GenBank/DDBJ databases">
        <title>A Genomic Blueprint of the Chicken Gut Microbiome.</title>
        <authorList>
            <person name="Gilroy R."/>
            <person name="Ravi A."/>
            <person name="Getino M."/>
            <person name="Pursley I."/>
            <person name="Horton D.L."/>
            <person name="Alikhan N.-F."/>
            <person name="Baker D."/>
            <person name="Gharbi K."/>
            <person name="Hall N."/>
            <person name="Watson M."/>
            <person name="Adriaenssens E.M."/>
            <person name="Foster-Nyarko E."/>
            <person name="Jarju S."/>
            <person name="Secka A."/>
            <person name="Antonio M."/>
            <person name="Oren A."/>
            <person name="Chaudhuri R."/>
            <person name="La Ragione R.M."/>
            <person name="Hildebrand F."/>
            <person name="Pallen M.J."/>
        </authorList>
    </citation>
    <scope>NUCLEOTIDE SEQUENCE [LARGE SCALE GENOMIC DNA]</scope>
    <source>
        <strain evidence="2 3">Sa1CUA4</strain>
    </source>
</reference>
<feature type="domain" description="Beta-lactamase-related" evidence="1">
    <location>
        <begin position="9"/>
        <end position="319"/>
    </location>
</feature>
<dbReference type="PANTHER" id="PTHR46825">
    <property type="entry name" value="D-ALANYL-D-ALANINE-CARBOXYPEPTIDASE/ENDOPEPTIDASE AMPH"/>
    <property type="match status" value="1"/>
</dbReference>
<dbReference type="InterPro" id="IPR012338">
    <property type="entry name" value="Beta-lactam/transpept-like"/>
</dbReference>
<dbReference type="Gene3D" id="3.40.710.10">
    <property type="entry name" value="DD-peptidase/beta-lactamase superfamily"/>
    <property type="match status" value="1"/>
</dbReference>
<dbReference type="Proteomes" id="UP000602532">
    <property type="component" value="Unassembled WGS sequence"/>
</dbReference>
<name>A0ABR8X2X3_9MICO</name>
<evidence type="ECO:0000259" key="1">
    <source>
        <dbReference type="Pfam" id="PF00144"/>
    </source>
</evidence>
<dbReference type="InterPro" id="IPR050491">
    <property type="entry name" value="AmpC-like"/>
</dbReference>
<gene>
    <name evidence="2" type="ORF">H9622_08765</name>
</gene>
<accession>A0ABR8X2X3</accession>
<dbReference type="PANTHER" id="PTHR46825:SF7">
    <property type="entry name" value="D-ALANYL-D-ALANINE CARBOXYPEPTIDASE"/>
    <property type="match status" value="1"/>
</dbReference>
<protein>
    <submittedName>
        <fullName evidence="2">Beta-lactamase family protein</fullName>
    </submittedName>
</protein>
<comment type="caution">
    <text evidence="2">The sequence shown here is derived from an EMBL/GenBank/DDBJ whole genome shotgun (WGS) entry which is preliminary data.</text>
</comment>
<dbReference type="EMBL" id="JACSPM010000002">
    <property type="protein sequence ID" value="MBD8023680.1"/>
    <property type="molecule type" value="Genomic_DNA"/>
</dbReference>
<dbReference type="RefSeq" id="WP_191766005.1">
    <property type="nucleotide sequence ID" value="NZ_JACSPM010000002.1"/>
</dbReference>
<keyword evidence="3" id="KW-1185">Reference proteome</keyword>
<evidence type="ECO:0000313" key="2">
    <source>
        <dbReference type="EMBL" id="MBD8023680.1"/>
    </source>
</evidence>
<proteinExistence type="predicted"/>
<sequence>MSAELQEKLQAVVDETMAEYDVPGAVAGVWIPDEGTWTTAAGLADIAGGTPTTTDMSWPLRSVTKSYTVTMLLQLVDEGLLTLDDTLDQYVGGVTDGDRITLRELAGMSSGNIDYTNEDFIAEFQVDPERIFTLDELNGFVLGQPAQFEPGTQHVYTNANTNLLGAVIEEVTGQSFADVLQERMLDPLGLDATRYIVDVATWTEPHPLGYVPGDEPREPQQQNFSIFGPAGSMVSTLEDGRVWAEALATGAMLDPATQAERQVGAPLEVGPPYDTYALGIGETAGWWGHNGEGLGYTAAVFHNPDTGASIVVFMNESNVADKAHPADQTFRRIADILESETTQ</sequence>
<organism evidence="2 3">
    <name type="scientific">Microbacterium gallinarum</name>
    <dbReference type="NCBI Taxonomy" id="2762209"/>
    <lineage>
        <taxon>Bacteria</taxon>
        <taxon>Bacillati</taxon>
        <taxon>Actinomycetota</taxon>
        <taxon>Actinomycetes</taxon>
        <taxon>Micrococcales</taxon>
        <taxon>Microbacteriaceae</taxon>
        <taxon>Microbacterium</taxon>
    </lineage>
</organism>
<dbReference type="InterPro" id="IPR001466">
    <property type="entry name" value="Beta-lactam-related"/>
</dbReference>
<dbReference type="SUPFAM" id="SSF56601">
    <property type="entry name" value="beta-lactamase/transpeptidase-like"/>
    <property type="match status" value="1"/>
</dbReference>
<dbReference type="Pfam" id="PF00144">
    <property type="entry name" value="Beta-lactamase"/>
    <property type="match status" value="1"/>
</dbReference>